<protein>
    <submittedName>
        <fullName evidence="1">MarR family transcriptional regulator</fullName>
    </submittedName>
</protein>
<dbReference type="EMBL" id="JABURA010000001">
    <property type="protein sequence ID" value="NUB90413.1"/>
    <property type="molecule type" value="Genomic_DNA"/>
</dbReference>
<dbReference type="AlphaFoldDB" id="A0A8J8GI43"/>
<comment type="caution">
    <text evidence="1">The sequence shown here is derived from an EMBL/GenBank/DDBJ whole genome shotgun (WGS) entry which is preliminary data.</text>
</comment>
<evidence type="ECO:0000313" key="2">
    <source>
        <dbReference type="EMBL" id="NUC73768.1"/>
    </source>
</evidence>
<dbReference type="Proteomes" id="UP001016761">
    <property type="component" value="Unassembled WGS sequence"/>
</dbReference>
<evidence type="ECO:0000313" key="1">
    <source>
        <dbReference type="EMBL" id="NUB90413.1"/>
    </source>
</evidence>
<name>A0A8J8GI43_9EURY</name>
<gene>
    <name evidence="1" type="ORF">HT576_05090</name>
    <name evidence="2" type="ORF">HTZ84_15915</name>
</gene>
<reference evidence="1 4" key="1">
    <citation type="submission" date="2020-06" db="EMBL/GenBank/DDBJ databases">
        <title>Haloterrigena sp. nov., an extremely halophilic archaeon isolated from a saline sediment.</title>
        <authorList>
            <person name="Liu B.-B."/>
        </authorList>
    </citation>
    <scope>NUCLEOTIDE SEQUENCE</scope>
    <source>
        <strain evidence="1">SYSU A121-1</strain>
        <strain evidence="2 4">SYSU A558-1</strain>
    </source>
</reference>
<evidence type="ECO:0000313" key="4">
    <source>
        <dbReference type="Proteomes" id="UP001016761"/>
    </source>
</evidence>
<organism evidence="1 3">
    <name type="scientific">Haloterrigena gelatinilytica</name>
    <dbReference type="NCBI Taxonomy" id="2741724"/>
    <lineage>
        <taxon>Archaea</taxon>
        <taxon>Methanobacteriati</taxon>
        <taxon>Methanobacteriota</taxon>
        <taxon>Stenosarchaea group</taxon>
        <taxon>Halobacteria</taxon>
        <taxon>Halobacteriales</taxon>
        <taxon>Natrialbaceae</taxon>
        <taxon>Haloterrigena</taxon>
    </lineage>
</organism>
<evidence type="ECO:0000313" key="3">
    <source>
        <dbReference type="Proteomes" id="UP000728647"/>
    </source>
</evidence>
<dbReference type="RefSeq" id="WP_174681574.1">
    <property type="nucleotide sequence ID" value="NZ_JABUQZ010000001.1"/>
</dbReference>
<keyword evidence="4" id="KW-1185">Reference proteome</keyword>
<dbReference type="EMBL" id="JABUQZ010000001">
    <property type="protein sequence ID" value="NUC73768.1"/>
    <property type="molecule type" value="Genomic_DNA"/>
</dbReference>
<dbReference type="OrthoDB" id="182995at2157"/>
<dbReference type="Proteomes" id="UP000728647">
    <property type="component" value="Unassembled WGS sequence"/>
</dbReference>
<proteinExistence type="predicted"/>
<sequence length="76" mass="8331">MMEQTHADPGLTELPTELNSAQGKLVYLYLEATDGATVDELGQVLSMRKIDILSVCNSLSSQQLIEKCDGTYVPTR</sequence>
<accession>A0A8J8GI43</accession>